<dbReference type="InterPro" id="IPR006523">
    <property type="entry name" value="RinA"/>
</dbReference>
<name>A0A1H3DEA4_9BACI</name>
<proteinExistence type="predicted"/>
<gene>
    <name evidence="1" type="ORF">SAMN04488081_0933</name>
</gene>
<keyword evidence="2" id="KW-1185">Reference proteome</keyword>
<dbReference type="Proteomes" id="UP000198647">
    <property type="component" value="Unassembled WGS sequence"/>
</dbReference>
<reference evidence="1 2" key="1">
    <citation type="submission" date="2016-10" db="EMBL/GenBank/DDBJ databases">
        <authorList>
            <person name="Varghese N."/>
            <person name="Submissions S."/>
        </authorList>
    </citation>
    <scope>NUCLEOTIDE SEQUENCE [LARGE SCALE GENOMIC DNA]</scope>
    <source>
        <strain evidence="1 2">DSM 20748</strain>
    </source>
</reference>
<evidence type="ECO:0000313" key="1">
    <source>
        <dbReference type="EMBL" id="SDX64726.1"/>
    </source>
</evidence>
<accession>A0A1H3DEA4</accession>
<dbReference type="EMBL" id="FNOS01000002">
    <property type="protein sequence ID" value="SDX64726.1"/>
    <property type="molecule type" value="Genomic_DNA"/>
</dbReference>
<evidence type="ECO:0000313" key="2">
    <source>
        <dbReference type="Proteomes" id="UP000198647"/>
    </source>
</evidence>
<protein>
    <submittedName>
        <fullName evidence="1">Phage transcriptional activator, RinA family</fullName>
    </submittedName>
</protein>
<dbReference type="NCBIfam" id="TIGR01636">
    <property type="entry name" value="phage_rinA"/>
    <property type="match status" value="1"/>
</dbReference>
<comment type="caution">
    <text evidence="1">The sequence shown here is derived from an EMBL/GenBank/DDBJ whole genome shotgun (WGS) entry which is preliminary data.</text>
</comment>
<sequence>MTVTNIKKATFKHIESELYTYKDTLKEIRKLRQEIINPYDDDVDENVGSNGTSDPGRPTERVATRLLTHRTLRNLEEIIVAIDYAYDLVSEDHRKVIRTKYWSGKRLNWYDVSVQLNMHRNTAMKLRKEVILLIADKIGWR</sequence>
<organism evidence="1 2">
    <name type="scientific">Salimicrobium album</name>
    <dbReference type="NCBI Taxonomy" id="50717"/>
    <lineage>
        <taxon>Bacteria</taxon>
        <taxon>Bacillati</taxon>
        <taxon>Bacillota</taxon>
        <taxon>Bacilli</taxon>
        <taxon>Bacillales</taxon>
        <taxon>Bacillaceae</taxon>
        <taxon>Salimicrobium</taxon>
    </lineage>
</organism>
<dbReference type="RefSeq" id="WP_093105979.1">
    <property type="nucleotide sequence ID" value="NZ_FNOS01000002.1"/>
</dbReference>